<evidence type="ECO:0008006" key="9">
    <source>
        <dbReference type="Google" id="ProtNLM"/>
    </source>
</evidence>
<feature type="region of interest" description="Disordered" evidence="5">
    <location>
        <begin position="43"/>
        <end position="66"/>
    </location>
</feature>
<name>A0A4R2HSZ3_9ACTN</name>
<dbReference type="OrthoDB" id="3508456at2"/>
<keyword evidence="4" id="KW-0472">Membrane</keyword>
<dbReference type="GO" id="GO:0016020">
    <property type="term" value="C:membrane"/>
    <property type="evidence" value="ECO:0007669"/>
    <property type="project" value="UniProtKB-SubCell"/>
</dbReference>
<evidence type="ECO:0000256" key="1">
    <source>
        <dbReference type="ARBA" id="ARBA00004167"/>
    </source>
</evidence>
<evidence type="ECO:0000313" key="8">
    <source>
        <dbReference type="Proteomes" id="UP000294508"/>
    </source>
</evidence>
<keyword evidence="2" id="KW-0812">Transmembrane</keyword>
<accession>A0A4R2HSZ3</accession>
<comment type="subcellular location">
    <subcellularLocation>
        <location evidence="1">Membrane</location>
        <topology evidence="1">Single-pass membrane protein</topology>
    </subcellularLocation>
</comment>
<evidence type="ECO:0000313" key="7">
    <source>
        <dbReference type="EMBL" id="TCO33678.1"/>
    </source>
</evidence>
<dbReference type="PANTHER" id="PTHR30168:SF0">
    <property type="entry name" value="INNER MEMBRANE PROTEIN"/>
    <property type="match status" value="1"/>
</dbReference>
<dbReference type="RefSeq" id="WP_132209108.1">
    <property type="nucleotide sequence ID" value="NZ_SLWN01000003.1"/>
</dbReference>
<evidence type="ECO:0000256" key="2">
    <source>
        <dbReference type="ARBA" id="ARBA00022692"/>
    </source>
</evidence>
<dbReference type="Pfam" id="PF04228">
    <property type="entry name" value="Zn_peptidase"/>
    <property type="match status" value="1"/>
</dbReference>
<evidence type="ECO:0000256" key="5">
    <source>
        <dbReference type="SAM" id="MobiDB-lite"/>
    </source>
</evidence>
<dbReference type="EMBL" id="SLWN01000003">
    <property type="protein sequence ID" value="TCO33678.1"/>
    <property type="molecule type" value="Genomic_DNA"/>
</dbReference>
<sequence>MLNLSRNTLRGLAGVAAVAALAAAALPNAQATPTANPAIPVLPQPGETPNQAVSTPPAGEGLTTMASSPTNVVRYNRLYNTPAITPSKCKEVNVSLRTQAGVAAYSTQLWTCMYAAWAVPLKAAGAAYKVKPKLSVHSGTKINTGCGIANNTTGYYCSAGNGVIYIPAAYIMKTWGQNPTYARAWLTQMMSHEYGHHVQYLTGILNASWTRQRAFSTNAARLEESRRRELQASCLGAAYIGANKRYYPMSGGLLTQFNYLISHMGDQPGGVRDHGSPKNHAFWSTAGFNAKHTYTVAGNCNTFNATSTYVA</sequence>
<dbReference type="PANTHER" id="PTHR30168">
    <property type="entry name" value="PUTATIVE MEMBRANE PROTEIN YPFJ"/>
    <property type="match status" value="1"/>
</dbReference>
<gene>
    <name evidence="7" type="ORF">EV652_103680</name>
</gene>
<evidence type="ECO:0000256" key="4">
    <source>
        <dbReference type="ARBA" id="ARBA00023136"/>
    </source>
</evidence>
<dbReference type="Proteomes" id="UP000294508">
    <property type="component" value="Unassembled WGS sequence"/>
</dbReference>
<keyword evidence="6" id="KW-0732">Signal</keyword>
<dbReference type="PROSITE" id="PS51318">
    <property type="entry name" value="TAT"/>
    <property type="match status" value="1"/>
</dbReference>
<comment type="caution">
    <text evidence="7">The sequence shown here is derived from an EMBL/GenBank/DDBJ whole genome shotgun (WGS) entry which is preliminary data.</text>
</comment>
<evidence type="ECO:0000256" key="6">
    <source>
        <dbReference type="SAM" id="SignalP"/>
    </source>
</evidence>
<protein>
    <recommendedName>
        <fullName evidence="9">Neutral zinc metallopeptidase</fullName>
    </recommendedName>
</protein>
<reference evidence="7 8" key="1">
    <citation type="journal article" date="2015" name="Stand. Genomic Sci.">
        <title>Genomic Encyclopedia of Bacterial and Archaeal Type Strains, Phase III: the genomes of soil and plant-associated and newly described type strains.</title>
        <authorList>
            <person name="Whitman W.B."/>
            <person name="Woyke T."/>
            <person name="Klenk H.P."/>
            <person name="Zhou Y."/>
            <person name="Lilburn T.G."/>
            <person name="Beck B.J."/>
            <person name="De Vos P."/>
            <person name="Vandamme P."/>
            <person name="Eisen J.A."/>
            <person name="Garrity G."/>
            <person name="Hugenholtz P."/>
            <person name="Kyrpides N.C."/>
        </authorList>
    </citation>
    <scope>NUCLEOTIDE SEQUENCE [LARGE SCALE GENOMIC DNA]</scope>
    <source>
        <strain evidence="7 8">VKM Ac-2572</strain>
    </source>
</reference>
<keyword evidence="3" id="KW-1133">Transmembrane helix</keyword>
<dbReference type="InterPro" id="IPR006311">
    <property type="entry name" value="TAT_signal"/>
</dbReference>
<dbReference type="AlphaFoldDB" id="A0A4R2HSZ3"/>
<organism evidence="7 8">
    <name type="scientific">Kribbella steppae</name>
    <dbReference type="NCBI Taxonomy" id="2512223"/>
    <lineage>
        <taxon>Bacteria</taxon>
        <taxon>Bacillati</taxon>
        <taxon>Actinomycetota</taxon>
        <taxon>Actinomycetes</taxon>
        <taxon>Propionibacteriales</taxon>
        <taxon>Kribbellaceae</taxon>
        <taxon>Kribbella</taxon>
    </lineage>
</organism>
<proteinExistence type="predicted"/>
<feature type="signal peptide" evidence="6">
    <location>
        <begin position="1"/>
        <end position="31"/>
    </location>
</feature>
<keyword evidence="8" id="KW-1185">Reference proteome</keyword>
<dbReference type="InterPro" id="IPR007343">
    <property type="entry name" value="Uncharacterised_pept_Zn_put"/>
</dbReference>
<evidence type="ECO:0000256" key="3">
    <source>
        <dbReference type="ARBA" id="ARBA00022989"/>
    </source>
</evidence>
<feature type="chain" id="PRO_5020470218" description="Neutral zinc metallopeptidase" evidence="6">
    <location>
        <begin position="32"/>
        <end position="311"/>
    </location>
</feature>